<dbReference type="SUPFAM" id="SSF55486">
    <property type="entry name" value="Metalloproteases ('zincins'), catalytic domain"/>
    <property type="match status" value="1"/>
</dbReference>
<sequence>MKPKRPIVCYGKAVTGTSHIPLSSDIQKKLEEGSANRTKTSNFVVQYVGFTTDAREAFQKAVDIWESILVSPVDIHVRAVWTPLNNGVLGSATAGTFFANFDGAQQINTWYPVALAEKIARQDLNEPDDIDIFAQFNSNNSFWYLGTDGVTPSGMYDLTTVVLHELGHGLGFLDSYNIDSDIASVGLAGTGVPIIYDLSLENGLGENLYLTTSTGSDDLKDQLTGNSLFYNSPSTNAANGNEPARVYAPQTFSSGSSIAHLDEGTFPEGLDNSLMTPQIGTGESIFDPGEIVIGMFGDMGWVFTYIDHQRLPNVEDVNTSFVVKAVVTTDAESVSSVVLVYNTGGADTEVAMTPTAVPNEYEASIPATGVPDTYKYFISVNDNTGRTYTKPGKQSIPLGSQTQAYFVFETGEDNKAPIVNHTAPGFILAADTELLIEAYITDNIGIASAEVEYFIDDVAQSPVTFVIQDPPQDSVYHAVIDLNQGLPTGTVLKYKITVTDNSSNSNQKVLPEVGFFELDVQGLGEPIEAYSNNFDEPSDDFFGNGFTISTPTDFDNPAIHSEHPYIGGEGFPNDERHLVYQMKYPIKVASKDAFIQFDEIVLVEPGDDGTVFGDASFWDFVIVEGSLDGGETWIPFIDGYDARAESVWLTRYLSASDGNQNSTAVGEQSLYRKRVINMLDAFNAGDEVAIRFRLYIDLAANGWGWAIDNLQIQTDITPPLLLHNHINYVKAGSDFPDPRLLARDDGGISSLAIHYIINEGTELSVLAADSLDNTFTLSIGALQSGDIVRYKFSAIDTTGNETTLPPNGYFVVKAIDFQPPADHYASTFETATDDFVGNFFEISQPSGFLNKTLRTTSPYSLGFGLDSTSNITTTLLRPIRIAESNTIIRFDEVVLVQDQDSTIPFGSDAFNDFCIVEGSKDGGLTWQPFTTGYDASAYSTWVNAFNTSGVGSQNLFKSRLIDLTENENFLANDEVIIRFRLFTDATINGWGWAIDNLYIQDPVTGLESKTLSTISVYPNPINDFVNISSRLGAGEKLSLQLMQQNGQIITSEVLGGSDGEVNHRLDLSHLPNGMYLLRISNGETNEVRKIVKLN</sequence>
<keyword evidence="3" id="KW-1185">Reference proteome</keyword>
<dbReference type="AlphaFoldDB" id="A0A401U7H7"/>
<dbReference type="EMBL" id="BHXQ01000002">
    <property type="protein sequence ID" value="GCC50843.1"/>
    <property type="molecule type" value="Genomic_DNA"/>
</dbReference>
<dbReference type="InterPro" id="IPR026444">
    <property type="entry name" value="Secre_tail"/>
</dbReference>
<gene>
    <name evidence="2" type="ORF">SanaruYs_10620</name>
</gene>
<accession>A0A401U7H7</accession>
<dbReference type="InterPro" id="IPR024079">
    <property type="entry name" value="MetalloPept_cat_dom_sf"/>
</dbReference>
<proteinExistence type="predicted"/>
<dbReference type="Gene3D" id="3.40.390.10">
    <property type="entry name" value="Collagenase (Catalytic Domain)"/>
    <property type="match status" value="1"/>
</dbReference>
<feature type="domain" description="Secretion system C-terminal sorting" evidence="1">
    <location>
        <begin position="1016"/>
        <end position="1091"/>
    </location>
</feature>
<protein>
    <recommendedName>
        <fullName evidence="1">Secretion system C-terminal sorting domain-containing protein</fullName>
    </recommendedName>
</protein>
<evidence type="ECO:0000313" key="3">
    <source>
        <dbReference type="Proteomes" id="UP000288227"/>
    </source>
</evidence>
<dbReference type="GO" id="GO:0008237">
    <property type="term" value="F:metallopeptidase activity"/>
    <property type="evidence" value="ECO:0007669"/>
    <property type="project" value="InterPro"/>
</dbReference>
<dbReference type="Proteomes" id="UP000288227">
    <property type="component" value="Unassembled WGS sequence"/>
</dbReference>
<dbReference type="OrthoDB" id="614750at2"/>
<evidence type="ECO:0000313" key="2">
    <source>
        <dbReference type="EMBL" id="GCC50843.1"/>
    </source>
</evidence>
<dbReference type="NCBIfam" id="TIGR04183">
    <property type="entry name" value="Por_Secre_tail"/>
    <property type="match status" value="1"/>
</dbReference>
<dbReference type="Gene3D" id="2.60.120.260">
    <property type="entry name" value="Galactose-binding domain-like"/>
    <property type="match status" value="1"/>
</dbReference>
<organism evidence="2 3">
    <name type="scientific">Chryseotalea sanaruensis</name>
    <dbReference type="NCBI Taxonomy" id="2482724"/>
    <lineage>
        <taxon>Bacteria</taxon>
        <taxon>Pseudomonadati</taxon>
        <taxon>Bacteroidota</taxon>
        <taxon>Cytophagia</taxon>
        <taxon>Cytophagales</taxon>
        <taxon>Chryseotaleaceae</taxon>
        <taxon>Chryseotalea</taxon>
    </lineage>
</organism>
<evidence type="ECO:0000259" key="1">
    <source>
        <dbReference type="Pfam" id="PF18962"/>
    </source>
</evidence>
<dbReference type="RefSeq" id="WP_160118587.1">
    <property type="nucleotide sequence ID" value="NZ_BHXQ01000002.1"/>
</dbReference>
<dbReference type="Pfam" id="PF18962">
    <property type="entry name" value="Por_Secre_tail"/>
    <property type="match status" value="1"/>
</dbReference>
<comment type="caution">
    <text evidence="2">The sequence shown here is derived from an EMBL/GenBank/DDBJ whole genome shotgun (WGS) entry which is preliminary data.</text>
</comment>
<reference evidence="2 3" key="1">
    <citation type="submission" date="2018-11" db="EMBL/GenBank/DDBJ databases">
        <title>Chryseotalea sanarue gen. nov., sp., nov., a member of the family Cytophagaceae, isolated from a brackish lake in Hamamatsu Japan.</title>
        <authorList>
            <person name="Maejima Y."/>
            <person name="Iino T."/>
            <person name="Muraguchi Y."/>
            <person name="Fukuda K."/>
            <person name="Ohkuma M."/>
            <person name="Moriuchi R."/>
            <person name="Dohra H."/>
            <person name="Kimbara K."/>
            <person name="Shintani M."/>
        </authorList>
    </citation>
    <scope>NUCLEOTIDE SEQUENCE [LARGE SCALE GENOMIC DNA]</scope>
    <source>
        <strain evidence="2 3">Ys</strain>
    </source>
</reference>
<name>A0A401U7H7_9BACT</name>